<reference evidence="3 4" key="1">
    <citation type="submission" date="2018-05" db="EMBL/GenBank/DDBJ databases">
        <title>Candidatus Cardinium hertigii Genome Assembly.</title>
        <authorList>
            <person name="Showmaker K.C."/>
            <person name="Walden K.O."/>
            <person name="Fields C.J."/>
            <person name="Lambert K.N."/>
            <person name="Hudson M.E."/>
        </authorList>
    </citation>
    <scope>NUCLEOTIDE SEQUENCE [LARGE SCALE GENOMIC DNA]</scope>
    <source>
        <strain evidence="4">cHgTN10</strain>
    </source>
</reference>
<dbReference type="GO" id="GO:0008233">
    <property type="term" value="F:peptidase activity"/>
    <property type="evidence" value="ECO:0007669"/>
    <property type="project" value="UniProtKB-KW"/>
</dbReference>
<dbReference type="SUPFAM" id="SSF63411">
    <property type="entry name" value="LuxS/MPP-like metallohydrolase"/>
    <property type="match status" value="2"/>
</dbReference>
<name>A0A2Z3LE08_9BACT</name>
<dbReference type="GO" id="GO:0046872">
    <property type="term" value="F:metal ion binding"/>
    <property type="evidence" value="ECO:0007669"/>
    <property type="project" value="InterPro"/>
</dbReference>
<dbReference type="PANTHER" id="PTHR11851:SF224">
    <property type="entry name" value="PROCESSING PROTEASE"/>
    <property type="match status" value="1"/>
</dbReference>
<dbReference type="EMBL" id="CP029619">
    <property type="protein sequence ID" value="AWN82272.1"/>
    <property type="molecule type" value="Genomic_DNA"/>
</dbReference>
<dbReference type="Pfam" id="PF00675">
    <property type="entry name" value="Peptidase_M16"/>
    <property type="match status" value="1"/>
</dbReference>
<dbReference type="GO" id="GO:0006508">
    <property type="term" value="P:proteolysis"/>
    <property type="evidence" value="ECO:0007669"/>
    <property type="project" value="UniProtKB-KW"/>
</dbReference>
<proteinExistence type="predicted"/>
<evidence type="ECO:0000259" key="1">
    <source>
        <dbReference type="Pfam" id="PF00675"/>
    </source>
</evidence>
<dbReference type="KEGG" id="cher:DK880_00975"/>
<dbReference type="AlphaFoldDB" id="A0A2Z3LE08"/>
<keyword evidence="4" id="KW-1185">Reference proteome</keyword>
<dbReference type="Pfam" id="PF05193">
    <property type="entry name" value="Peptidase_M16_C"/>
    <property type="match status" value="1"/>
</dbReference>
<gene>
    <name evidence="3" type="ORF">DK880_00975</name>
</gene>
<dbReference type="PANTHER" id="PTHR11851">
    <property type="entry name" value="METALLOPROTEASE"/>
    <property type="match status" value="1"/>
</dbReference>
<dbReference type="InterPro" id="IPR011249">
    <property type="entry name" value="Metalloenz_LuxS/M16"/>
</dbReference>
<accession>A0A2Z3LE08</accession>
<dbReference type="Gene3D" id="3.30.830.10">
    <property type="entry name" value="Metalloenzyme, LuxS/M16 peptidase-like"/>
    <property type="match status" value="2"/>
</dbReference>
<dbReference type="InterPro" id="IPR007863">
    <property type="entry name" value="Peptidase_M16_C"/>
</dbReference>
<dbReference type="Proteomes" id="UP000245872">
    <property type="component" value="Chromosome"/>
</dbReference>
<protein>
    <submittedName>
        <fullName evidence="3">Putative zinc protease</fullName>
        <ecNumber evidence="3">3.4.24.-</ecNumber>
    </submittedName>
</protein>
<evidence type="ECO:0000259" key="2">
    <source>
        <dbReference type="Pfam" id="PF05193"/>
    </source>
</evidence>
<evidence type="ECO:0000313" key="4">
    <source>
        <dbReference type="Proteomes" id="UP000245872"/>
    </source>
</evidence>
<feature type="domain" description="Peptidase M16 C-terminal" evidence="2">
    <location>
        <begin position="182"/>
        <end position="355"/>
    </location>
</feature>
<dbReference type="EC" id="3.4.24.-" evidence="3"/>
<dbReference type="InterPro" id="IPR011765">
    <property type="entry name" value="Pept_M16_N"/>
</dbReference>
<sequence>MLDRSIPPKFQTIHAIDFPWPALHVLKNQLPLYLLNVGSQPIIEVELIFRGGNAYEAVPAAAYFTAAMLLEGTTNKSAQAIAQVISYYGATIDVRSETDFCSITLTTLSAHIVPMMELLLEVLLYPSFPQKSLTLFKRLKSQSIRIADKKPDRVAYKCFRAAIFPTPHSYGRFLTLQEVEAIQLEDLYNQYAKFFFAGCTIFVSGAVTPAALQCIKEQLAYLEPKEAVLSQYALQGCKVEKKVTGTTVQQLQAAIVIGKQLLVKKEADFLPMCIVNEILGGGFCSRLMQNLREDKGYTYGIYSRMVALQQAGYIAIMTEVAQSVAPKAIQEVYKEIERLQNELVSTTLLKKVKNYLLGRFLTTINDPFSIMQRFQSAYLHGLDQQYYSAFYHQVQQITPIEIRDLAQKYLSLDSLTEITVS</sequence>
<evidence type="ECO:0000313" key="3">
    <source>
        <dbReference type="EMBL" id="AWN82272.1"/>
    </source>
</evidence>
<keyword evidence="3" id="KW-0645">Protease</keyword>
<organism evidence="3 4">
    <name type="scientific">Candidatus Cardinium hertigii</name>
    <dbReference type="NCBI Taxonomy" id="247481"/>
    <lineage>
        <taxon>Bacteria</taxon>
        <taxon>Pseudomonadati</taxon>
        <taxon>Bacteroidota</taxon>
        <taxon>Cytophagia</taxon>
        <taxon>Cytophagales</taxon>
        <taxon>Amoebophilaceae</taxon>
        <taxon>Candidatus Cardinium</taxon>
    </lineage>
</organism>
<keyword evidence="3" id="KW-0378">Hydrolase</keyword>
<feature type="domain" description="Peptidase M16 N-terminal" evidence="1">
    <location>
        <begin position="44"/>
        <end position="155"/>
    </location>
</feature>
<dbReference type="OrthoDB" id="9811314at2"/>
<dbReference type="InterPro" id="IPR050361">
    <property type="entry name" value="MPP/UQCRC_Complex"/>
</dbReference>
<dbReference type="RefSeq" id="WP_109997645.1">
    <property type="nucleotide sequence ID" value="NZ_CP029619.1"/>
</dbReference>